<comment type="caution">
    <text evidence="2">The sequence shown here is derived from an EMBL/GenBank/DDBJ whole genome shotgun (WGS) entry which is preliminary data.</text>
</comment>
<name>A0AAN6V777_9PEZI</name>
<evidence type="ECO:0000259" key="1">
    <source>
        <dbReference type="Pfam" id="PF25000"/>
    </source>
</evidence>
<dbReference type="Proteomes" id="UP001302676">
    <property type="component" value="Unassembled WGS sequence"/>
</dbReference>
<organism evidence="2 3">
    <name type="scientific">Dichotomopilus funicola</name>
    <dbReference type="NCBI Taxonomy" id="1934379"/>
    <lineage>
        <taxon>Eukaryota</taxon>
        <taxon>Fungi</taxon>
        <taxon>Dikarya</taxon>
        <taxon>Ascomycota</taxon>
        <taxon>Pezizomycotina</taxon>
        <taxon>Sordariomycetes</taxon>
        <taxon>Sordariomycetidae</taxon>
        <taxon>Sordariales</taxon>
        <taxon>Chaetomiaceae</taxon>
        <taxon>Dichotomopilus</taxon>
    </lineage>
</organism>
<dbReference type="InterPro" id="IPR056681">
    <property type="entry name" value="DUF7779"/>
</dbReference>
<evidence type="ECO:0000313" key="2">
    <source>
        <dbReference type="EMBL" id="KAK4146102.1"/>
    </source>
</evidence>
<feature type="domain" description="DUF7779" evidence="1">
    <location>
        <begin position="27"/>
        <end position="115"/>
    </location>
</feature>
<dbReference type="AlphaFoldDB" id="A0AAN6V777"/>
<dbReference type="EMBL" id="MU853564">
    <property type="protein sequence ID" value="KAK4146102.1"/>
    <property type="molecule type" value="Genomic_DNA"/>
</dbReference>
<gene>
    <name evidence="2" type="ORF">C8A04DRAFT_26270</name>
</gene>
<sequence length="221" mass="24907">MAYGIRRKHLSLKEFGLTEDQTIASTWNIESLPPSARALLRVLSVLDPDTIPEDILMTGVNGVDLANYPKTMKAYFDAREELLRSSLVSRNRDLGFVKIHRLVQEVVRQKVSIDELRETYNAGVTLVSAVWPFLDDSNLNRVDRLRQVQRCLPQVAALKVALEGKTPSVLQPNIGISALLNEISWYYILQPSGYGLQDGMDFTVLSERVLESFAGEKDETR</sequence>
<keyword evidence="3" id="KW-1185">Reference proteome</keyword>
<proteinExistence type="predicted"/>
<reference evidence="2" key="1">
    <citation type="journal article" date="2023" name="Mol. Phylogenet. Evol.">
        <title>Genome-scale phylogeny and comparative genomics of the fungal order Sordariales.</title>
        <authorList>
            <person name="Hensen N."/>
            <person name="Bonometti L."/>
            <person name="Westerberg I."/>
            <person name="Brannstrom I.O."/>
            <person name="Guillou S."/>
            <person name="Cros-Aarteil S."/>
            <person name="Calhoun S."/>
            <person name="Haridas S."/>
            <person name="Kuo A."/>
            <person name="Mondo S."/>
            <person name="Pangilinan J."/>
            <person name="Riley R."/>
            <person name="LaButti K."/>
            <person name="Andreopoulos B."/>
            <person name="Lipzen A."/>
            <person name="Chen C."/>
            <person name="Yan M."/>
            <person name="Daum C."/>
            <person name="Ng V."/>
            <person name="Clum A."/>
            <person name="Steindorff A."/>
            <person name="Ohm R.A."/>
            <person name="Martin F."/>
            <person name="Silar P."/>
            <person name="Natvig D.O."/>
            <person name="Lalanne C."/>
            <person name="Gautier V."/>
            <person name="Ament-Velasquez S.L."/>
            <person name="Kruys A."/>
            <person name="Hutchinson M.I."/>
            <person name="Powell A.J."/>
            <person name="Barry K."/>
            <person name="Miller A.N."/>
            <person name="Grigoriev I.V."/>
            <person name="Debuchy R."/>
            <person name="Gladieux P."/>
            <person name="Hiltunen Thoren M."/>
            <person name="Johannesson H."/>
        </authorList>
    </citation>
    <scope>NUCLEOTIDE SEQUENCE</scope>
    <source>
        <strain evidence="2">CBS 141.50</strain>
    </source>
</reference>
<protein>
    <recommendedName>
        <fullName evidence="1">DUF7779 domain-containing protein</fullName>
    </recommendedName>
</protein>
<dbReference type="GeneID" id="87816484"/>
<dbReference type="RefSeq" id="XP_062639473.1">
    <property type="nucleotide sequence ID" value="XM_062779871.1"/>
</dbReference>
<accession>A0AAN6V777</accession>
<dbReference type="Pfam" id="PF25000">
    <property type="entry name" value="DUF7779"/>
    <property type="match status" value="1"/>
</dbReference>
<evidence type="ECO:0000313" key="3">
    <source>
        <dbReference type="Proteomes" id="UP001302676"/>
    </source>
</evidence>
<reference evidence="2" key="2">
    <citation type="submission" date="2023-05" db="EMBL/GenBank/DDBJ databases">
        <authorList>
            <consortium name="Lawrence Berkeley National Laboratory"/>
            <person name="Steindorff A."/>
            <person name="Hensen N."/>
            <person name="Bonometti L."/>
            <person name="Westerberg I."/>
            <person name="Brannstrom I.O."/>
            <person name="Guillou S."/>
            <person name="Cros-Aarteil S."/>
            <person name="Calhoun S."/>
            <person name="Haridas S."/>
            <person name="Kuo A."/>
            <person name="Mondo S."/>
            <person name="Pangilinan J."/>
            <person name="Riley R."/>
            <person name="Labutti K."/>
            <person name="Andreopoulos B."/>
            <person name="Lipzen A."/>
            <person name="Chen C."/>
            <person name="Yanf M."/>
            <person name="Daum C."/>
            <person name="Ng V."/>
            <person name="Clum A."/>
            <person name="Ohm R."/>
            <person name="Martin F."/>
            <person name="Silar P."/>
            <person name="Natvig D."/>
            <person name="Lalanne C."/>
            <person name="Gautier V."/>
            <person name="Ament-Velasquez S.L."/>
            <person name="Kruys A."/>
            <person name="Hutchinson M.I."/>
            <person name="Powell A.J."/>
            <person name="Barry K."/>
            <person name="Miller A.N."/>
            <person name="Grigoriev I.V."/>
            <person name="Debuchy R."/>
            <person name="Gladieux P."/>
            <person name="Thoren M.H."/>
            <person name="Johannesson H."/>
        </authorList>
    </citation>
    <scope>NUCLEOTIDE SEQUENCE</scope>
    <source>
        <strain evidence="2">CBS 141.50</strain>
    </source>
</reference>